<keyword evidence="1" id="KW-1133">Transmembrane helix</keyword>
<keyword evidence="1" id="KW-0812">Transmembrane</keyword>
<feature type="transmembrane region" description="Helical" evidence="1">
    <location>
        <begin position="268"/>
        <end position="290"/>
    </location>
</feature>
<feature type="transmembrane region" description="Helical" evidence="1">
    <location>
        <begin position="245"/>
        <end position="262"/>
    </location>
</feature>
<proteinExistence type="predicted"/>
<feature type="transmembrane region" description="Helical" evidence="1">
    <location>
        <begin position="311"/>
        <end position="335"/>
    </location>
</feature>
<evidence type="ECO:0000256" key="1">
    <source>
        <dbReference type="SAM" id="Phobius"/>
    </source>
</evidence>
<feature type="transmembrane region" description="Helical" evidence="1">
    <location>
        <begin position="347"/>
        <end position="373"/>
    </location>
</feature>
<feature type="transmembrane region" description="Helical" evidence="1">
    <location>
        <begin position="385"/>
        <end position="411"/>
    </location>
</feature>
<accession>A0A8J7FCW8</accession>
<evidence type="ECO:0000313" key="3">
    <source>
        <dbReference type="Proteomes" id="UP000640333"/>
    </source>
</evidence>
<feature type="transmembrane region" description="Helical" evidence="1">
    <location>
        <begin position="71"/>
        <end position="90"/>
    </location>
</feature>
<feature type="transmembrane region" description="Helical" evidence="1">
    <location>
        <begin position="423"/>
        <end position="440"/>
    </location>
</feature>
<reference evidence="2" key="1">
    <citation type="submission" date="2020-10" db="EMBL/GenBank/DDBJ databases">
        <title>Bacterium isolated from coastal waters sediment.</title>
        <authorList>
            <person name="Chen R.-J."/>
            <person name="Lu D.-C."/>
            <person name="Zhu K.-L."/>
            <person name="Du Z.-J."/>
        </authorList>
    </citation>
    <scope>NUCLEOTIDE SEQUENCE</scope>
    <source>
        <strain evidence="2">N1Y112</strain>
    </source>
</reference>
<dbReference type="EMBL" id="JADEYS010000006">
    <property type="protein sequence ID" value="MBE9397099.1"/>
    <property type="molecule type" value="Genomic_DNA"/>
</dbReference>
<keyword evidence="1" id="KW-0472">Membrane</keyword>
<feature type="transmembrane region" description="Helical" evidence="1">
    <location>
        <begin position="172"/>
        <end position="193"/>
    </location>
</feature>
<sequence>MLSLFRSLPQRPVECWSDTPLSGILLFSMWGWGLVLIHTYGLVNTSYVATVLAWVFVLIELPRLKAKQRKQILILAGIGMAGAIWAWTQGSQVTLISLLEEHLKLAMLLTAVNFIVLATRLERSDRLRGFRSFSLTLGGMHLLASIANFSSVILVGDQVQRKDRLGLLSRMILSRGFGLAVLWSPFLSILPLVLEQVPSAEIHEIYPYSISLAVLGLALTLVEARFRCTSSLTQYDGYPLKSSTLRLPALLISGVLIIAWIYPELTTIAVVSSLAVLVPLIVISLQNGLASGGKKLIGHVTGKLADARAEVSLFLSAGLLAGGVKACIGVGLITLPVTSTDATVAATVMWAIVVLAILGIHQLALVAIFAGLLADVTTTPTLMAVSYVLATALSMSGSTFSGLSFILQARFHSSAREILQANLPYTVLMLLAGTAALYLMESLGVR</sequence>
<evidence type="ECO:0000313" key="2">
    <source>
        <dbReference type="EMBL" id="MBE9397099.1"/>
    </source>
</evidence>
<name>A0A8J7FCW8_9GAMM</name>
<comment type="caution">
    <text evidence="2">The sequence shown here is derived from an EMBL/GenBank/DDBJ whole genome shotgun (WGS) entry which is preliminary data.</text>
</comment>
<dbReference type="Proteomes" id="UP000640333">
    <property type="component" value="Unassembled WGS sequence"/>
</dbReference>
<feature type="transmembrane region" description="Helical" evidence="1">
    <location>
        <begin position="205"/>
        <end position="224"/>
    </location>
</feature>
<gene>
    <name evidence="2" type="ORF">IOQ59_07465</name>
</gene>
<protein>
    <submittedName>
        <fullName evidence="2">Uncharacterized protein</fullName>
    </submittedName>
</protein>
<dbReference type="AlphaFoldDB" id="A0A8J7FCW8"/>
<keyword evidence="3" id="KW-1185">Reference proteome</keyword>
<feature type="transmembrane region" description="Helical" evidence="1">
    <location>
        <begin position="46"/>
        <end position="64"/>
    </location>
</feature>
<organism evidence="2 3">
    <name type="scientific">Pontibacterium sinense</name>
    <dbReference type="NCBI Taxonomy" id="2781979"/>
    <lineage>
        <taxon>Bacteria</taxon>
        <taxon>Pseudomonadati</taxon>
        <taxon>Pseudomonadota</taxon>
        <taxon>Gammaproteobacteria</taxon>
        <taxon>Oceanospirillales</taxon>
        <taxon>Oceanospirillaceae</taxon>
        <taxon>Pontibacterium</taxon>
    </lineage>
</organism>